<feature type="domain" description="NAD-dependent epimerase/dehydratase" evidence="2">
    <location>
        <begin position="3"/>
        <end position="243"/>
    </location>
</feature>
<sequence length="319" mass="35835">MKVLVTGAAGFIGSHLCERLLKRSELEVIGIDDYIGPTPFLLKQKNLEGMEAHPRFHFIHGNLLTLPLKTLLQDVDVIYHLAAIPGVRSSWGKDFEPYVSNNIMATQKLLEVCKGAKRLKRFIYASTSSIYGERDGKVSEDLAPMPLSPYGVTKLSGEHLCHVYKESFHIPIIVLRYFTVYGPRQRPDMAFHIFIRQMLLGEPITIFGDGTQSRDFTFITDCVKGTEAAMNADGLVGETINIGGKERASVLEILSLLEEISGITVQKNFLDKVNGEPKHTWADISKANELLHYSPNVTLKEGLREAFQYFTTLYRSENK</sequence>
<evidence type="ECO:0000259" key="2">
    <source>
        <dbReference type="Pfam" id="PF01370"/>
    </source>
</evidence>
<dbReference type="SUPFAM" id="SSF51735">
    <property type="entry name" value="NAD(P)-binding Rossmann-fold domains"/>
    <property type="match status" value="1"/>
</dbReference>
<dbReference type="RefSeq" id="WP_343801571.1">
    <property type="nucleotide sequence ID" value="NZ_BAAADJ010000058.1"/>
</dbReference>
<protein>
    <submittedName>
        <fullName evidence="3">NAD-dependent epimerase/dehydratase family protein</fullName>
    </submittedName>
</protein>
<reference evidence="3 4" key="1">
    <citation type="journal article" date="2019" name="Int. J. Syst. Evol. Microbiol.">
        <title>The Global Catalogue of Microorganisms (GCM) 10K type strain sequencing project: providing services to taxonomists for standard genome sequencing and annotation.</title>
        <authorList>
            <consortium name="The Broad Institute Genomics Platform"/>
            <consortium name="The Broad Institute Genome Sequencing Center for Infectious Disease"/>
            <person name="Wu L."/>
            <person name="Ma J."/>
        </authorList>
    </citation>
    <scope>NUCLEOTIDE SEQUENCE [LARGE SCALE GENOMIC DNA]</scope>
    <source>
        <strain evidence="3 4">JCM 9731</strain>
    </source>
</reference>
<dbReference type="PANTHER" id="PTHR43000">
    <property type="entry name" value="DTDP-D-GLUCOSE 4,6-DEHYDRATASE-RELATED"/>
    <property type="match status" value="1"/>
</dbReference>
<evidence type="ECO:0000313" key="4">
    <source>
        <dbReference type="Proteomes" id="UP001500782"/>
    </source>
</evidence>
<organism evidence="3 4">
    <name type="scientific">Bacillus carboniphilus</name>
    <dbReference type="NCBI Taxonomy" id="86663"/>
    <lineage>
        <taxon>Bacteria</taxon>
        <taxon>Bacillati</taxon>
        <taxon>Bacillota</taxon>
        <taxon>Bacilli</taxon>
        <taxon>Bacillales</taxon>
        <taxon>Bacillaceae</taxon>
        <taxon>Bacillus</taxon>
    </lineage>
</organism>
<dbReference type="Gene3D" id="3.40.50.720">
    <property type="entry name" value="NAD(P)-binding Rossmann-like Domain"/>
    <property type="match status" value="1"/>
</dbReference>
<evidence type="ECO:0000313" key="3">
    <source>
        <dbReference type="EMBL" id="GAA0340656.1"/>
    </source>
</evidence>
<proteinExistence type="inferred from homology"/>
<dbReference type="EMBL" id="BAAADJ010000058">
    <property type="protein sequence ID" value="GAA0340656.1"/>
    <property type="molecule type" value="Genomic_DNA"/>
</dbReference>
<evidence type="ECO:0000256" key="1">
    <source>
        <dbReference type="ARBA" id="ARBA00007637"/>
    </source>
</evidence>
<name>A0ABN0WKM6_9BACI</name>
<keyword evidence="4" id="KW-1185">Reference proteome</keyword>
<dbReference type="InterPro" id="IPR036291">
    <property type="entry name" value="NAD(P)-bd_dom_sf"/>
</dbReference>
<comment type="similarity">
    <text evidence="1">Belongs to the NAD(P)-dependent epimerase/dehydratase family.</text>
</comment>
<gene>
    <name evidence="3" type="ORF">GCM10008967_33720</name>
</gene>
<dbReference type="Pfam" id="PF01370">
    <property type="entry name" value="Epimerase"/>
    <property type="match status" value="1"/>
</dbReference>
<dbReference type="Proteomes" id="UP001500782">
    <property type="component" value="Unassembled WGS sequence"/>
</dbReference>
<dbReference type="InterPro" id="IPR001509">
    <property type="entry name" value="Epimerase_deHydtase"/>
</dbReference>
<comment type="caution">
    <text evidence="3">The sequence shown here is derived from an EMBL/GenBank/DDBJ whole genome shotgun (WGS) entry which is preliminary data.</text>
</comment>
<accession>A0ABN0WKM6</accession>